<reference evidence="2" key="1">
    <citation type="journal article" date="2015" name="J. Biotechnol.">
        <title>Complete genome sequence of Haloferax gibbonsii strain ARA6, a potential producer of polyhydroxyalkanoates and halocins isolated from Araruama, Rio de Janeiro, Brasil.</title>
        <authorList>
            <person name="Pinto L.H."/>
            <person name="D'Alincourt Carvalho-Assef A.P."/>
            <person name="Vieira R.P."/>
            <person name="Clementino M.M."/>
            <person name="Albano R.M."/>
        </authorList>
    </citation>
    <scope>NUCLEOTIDE SEQUENCE [LARGE SCALE GENOMIC DNA]</scope>
    <source>
        <strain evidence="2">ARA6</strain>
    </source>
</reference>
<accession>A0A0K1IUX5</accession>
<organism evidence="1 2">
    <name type="scientific">Haloferax gibbonsii</name>
    <dbReference type="NCBI Taxonomy" id="35746"/>
    <lineage>
        <taxon>Archaea</taxon>
        <taxon>Methanobacteriati</taxon>
        <taxon>Methanobacteriota</taxon>
        <taxon>Stenosarchaea group</taxon>
        <taxon>Halobacteria</taxon>
        <taxon>Halobacteriales</taxon>
        <taxon>Haloferacaceae</taxon>
        <taxon>Haloferax</taxon>
    </lineage>
</organism>
<dbReference type="PATRIC" id="fig|35746.4.peg.2513"/>
<dbReference type="KEGG" id="hgi:ABY42_11620"/>
<dbReference type="EMBL" id="CP011947">
    <property type="protein sequence ID" value="AKU08347.1"/>
    <property type="molecule type" value="Genomic_DNA"/>
</dbReference>
<evidence type="ECO:0000313" key="2">
    <source>
        <dbReference type="Proteomes" id="UP000066124"/>
    </source>
</evidence>
<name>A0A0K1IUX5_HALGI</name>
<gene>
    <name evidence="1" type="ORF">ABY42_11620</name>
</gene>
<proteinExistence type="predicted"/>
<dbReference type="GeneID" id="25246612"/>
<protein>
    <submittedName>
        <fullName evidence="1">Uncharacterized protein</fullName>
    </submittedName>
</protein>
<dbReference type="RefSeq" id="WP_050459574.1">
    <property type="nucleotide sequence ID" value="NZ_CP011947.1"/>
</dbReference>
<dbReference type="Proteomes" id="UP000066124">
    <property type="component" value="Chromosome"/>
</dbReference>
<dbReference type="AlphaFoldDB" id="A0A0K1IUX5"/>
<sequence>MDSQQYRHILYYSPSHIEQLFVDRIGEETEVVEETETRFSQRLVAGLNVLINGSVEGKHQTRKSVMRSVNQSEEHIQTKKVVNDLLRDENIPRIKDINLDDVSPLYRFSCECQTLPIEEDEFTDSKLLEVVGKEGNITFRGVTSLENWSSISDTVMSVRNEIPYPLKGIVQLRDVNEQMVREVEDGWELEQADCDVNFVFICQSDQDEVQKWWNRRDLLGEYHEKKSN</sequence>
<evidence type="ECO:0000313" key="1">
    <source>
        <dbReference type="EMBL" id="AKU08347.1"/>
    </source>
</evidence>